<dbReference type="Pfam" id="PF13822">
    <property type="entry name" value="ACC_epsilon"/>
    <property type="match status" value="1"/>
</dbReference>
<feature type="region of interest" description="Disordered" evidence="1">
    <location>
        <begin position="43"/>
        <end position="79"/>
    </location>
</feature>
<evidence type="ECO:0000313" key="3">
    <source>
        <dbReference type="Proteomes" id="UP000198859"/>
    </source>
</evidence>
<dbReference type="InterPro" id="IPR032716">
    <property type="entry name" value="ACC_epsilon"/>
</dbReference>
<feature type="compositionally biased region" description="Basic residues" evidence="1">
    <location>
        <begin position="59"/>
        <end position="70"/>
    </location>
</feature>
<evidence type="ECO:0000313" key="2">
    <source>
        <dbReference type="EMBL" id="SDS32073.1"/>
    </source>
</evidence>
<keyword evidence="3" id="KW-1185">Reference proteome</keyword>
<name>A0A1H1R8P8_9ACTN</name>
<protein>
    <submittedName>
        <fullName evidence="2">Acyl-CoA carboxylase epsilon subunit</fullName>
    </submittedName>
</protein>
<evidence type="ECO:0000256" key="1">
    <source>
        <dbReference type="SAM" id="MobiDB-lite"/>
    </source>
</evidence>
<dbReference type="GO" id="GO:0003989">
    <property type="term" value="F:acetyl-CoA carboxylase activity"/>
    <property type="evidence" value="ECO:0007669"/>
    <property type="project" value="InterPro"/>
</dbReference>
<dbReference type="Proteomes" id="UP000198859">
    <property type="component" value="Chromosome I"/>
</dbReference>
<reference evidence="3" key="1">
    <citation type="submission" date="2016-10" db="EMBL/GenBank/DDBJ databases">
        <authorList>
            <person name="Varghese N."/>
            <person name="Submissions S."/>
        </authorList>
    </citation>
    <scope>NUCLEOTIDE SEQUENCE [LARGE SCALE GENOMIC DNA]</scope>
    <source>
        <strain evidence="3">DSM 22127</strain>
    </source>
</reference>
<dbReference type="GO" id="GO:0004658">
    <property type="term" value="F:propionyl-CoA carboxylase activity"/>
    <property type="evidence" value="ECO:0007669"/>
    <property type="project" value="InterPro"/>
</dbReference>
<accession>A0A1H1R8P8</accession>
<gene>
    <name evidence="2" type="ORF">SAMN04488570_1621</name>
</gene>
<dbReference type="STRING" id="642780.SAMN04488570_1621"/>
<organism evidence="2 3">
    <name type="scientific">Nocardioides scoriae</name>
    <dbReference type="NCBI Taxonomy" id="642780"/>
    <lineage>
        <taxon>Bacteria</taxon>
        <taxon>Bacillati</taxon>
        <taxon>Actinomycetota</taxon>
        <taxon>Actinomycetes</taxon>
        <taxon>Propionibacteriales</taxon>
        <taxon>Nocardioidaceae</taxon>
        <taxon>Nocardioides</taxon>
    </lineage>
</organism>
<dbReference type="AlphaFoldDB" id="A0A1H1R8P8"/>
<proteinExistence type="predicted"/>
<dbReference type="RefSeq" id="WP_091728210.1">
    <property type="nucleotide sequence ID" value="NZ_LT629757.1"/>
</dbReference>
<dbReference type="EMBL" id="LT629757">
    <property type="protein sequence ID" value="SDS32073.1"/>
    <property type="molecule type" value="Genomic_DNA"/>
</dbReference>
<sequence length="79" mass="8276">MTATESDPAASPPETPLLRVVTGDPTDEELAALVAVVSALAGAARPPAGPPRRPEWSARHRLVRGVHRHGPGAWRASAR</sequence>